<evidence type="ECO:0000256" key="6">
    <source>
        <dbReference type="ARBA" id="ARBA00022989"/>
    </source>
</evidence>
<dbReference type="EMBL" id="JAWWNJ010000010">
    <property type="protein sequence ID" value="KAK7046863.1"/>
    <property type="molecule type" value="Genomic_DNA"/>
</dbReference>
<dbReference type="NCBIfam" id="TIGR00861">
    <property type="entry name" value="MIP"/>
    <property type="match status" value="1"/>
</dbReference>
<comment type="catalytic activity">
    <reaction evidence="8">
        <text>H2O(in) = H2O(out)</text>
        <dbReference type="Rhea" id="RHEA:29667"/>
        <dbReference type="ChEBI" id="CHEBI:15377"/>
    </reaction>
</comment>
<dbReference type="PANTHER" id="PTHR43829">
    <property type="entry name" value="AQUAPORIN OR AQUAGLYCEROPORIN RELATED"/>
    <property type="match status" value="1"/>
</dbReference>
<keyword evidence="4 9" id="KW-0812">Transmembrane</keyword>
<feature type="transmembrane region" description="Helical" evidence="10">
    <location>
        <begin position="294"/>
        <end position="319"/>
    </location>
</feature>
<name>A0AAW0D7B1_9AGAR</name>
<reference evidence="11 12" key="1">
    <citation type="journal article" date="2024" name="J Genomics">
        <title>Draft genome sequencing and assembly of Favolaschia claudopus CIRM-BRFM 2984 isolated from oak limbs.</title>
        <authorList>
            <person name="Navarro D."/>
            <person name="Drula E."/>
            <person name="Chaduli D."/>
            <person name="Cazenave R."/>
            <person name="Ahrendt S."/>
            <person name="Wang J."/>
            <person name="Lipzen A."/>
            <person name="Daum C."/>
            <person name="Barry K."/>
            <person name="Grigoriev I.V."/>
            <person name="Favel A."/>
            <person name="Rosso M.N."/>
            <person name="Martin F."/>
        </authorList>
    </citation>
    <scope>NUCLEOTIDE SEQUENCE [LARGE SCALE GENOMIC DNA]</scope>
    <source>
        <strain evidence="11 12">CIRM-BRFM 2984</strain>
    </source>
</reference>
<evidence type="ECO:0000256" key="7">
    <source>
        <dbReference type="ARBA" id="ARBA00023136"/>
    </source>
</evidence>
<protein>
    <submittedName>
        <fullName evidence="11">Aquaporin-like protein</fullName>
    </submittedName>
</protein>
<comment type="subcellular location">
    <subcellularLocation>
        <location evidence="1">Membrane</location>
        <topology evidence="1">Multi-pass membrane protein</topology>
    </subcellularLocation>
</comment>
<gene>
    <name evidence="11" type="ORF">R3P38DRAFT_86044</name>
</gene>
<evidence type="ECO:0000313" key="11">
    <source>
        <dbReference type="EMBL" id="KAK7046863.1"/>
    </source>
</evidence>
<keyword evidence="6 10" id="KW-1133">Transmembrane helix</keyword>
<dbReference type="InterPro" id="IPR022357">
    <property type="entry name" value="MIP_CS"/>
</dbReference>
<dbReference type="GO" id="GO:0015254">
    <property type="term" value="F:glycerol channel activity"/>
    <property type="evidence" value="ECO:0007669"/>
    <property type="project" value="TreeGrafter"/>
</dbReference>
<keyword evidence="3 9" id="KW-0813">Transport</keyword>
<evidence type="ECO:0000256" key="5">
    <source>
        <dbReference type="ARBA" id="ARBA00022737"/>
    </source>
</evidence>
<sequence>MPVWARSSVCDGRYMKRTQGSTYKNLGYLGRCIISSYHPLPTMSQASHSRLTTTIDPTHKNSLRRIRDMLREPVAEFLGVAILVIFGAGVNCSILLSTVPGVSSSPKGDYLAGSFGWAVGLCLGVWVASGISPAHINPAVTLAMATWRGFPWRKVPGFIFAQTLGGFVGAALVYATYFHAIDIFEGGAGIRTMKTAGIFGAFSIDYLTNVSAFFAELLATAMLVLIIVALTDKKSTAPPPALFPLAIFIVMLGISSSLGMQTGFAMNPARDFGPRLLSAAVGYPGIVFSFRHQYWLWTGILAPIIGAQLAVALYDIFLYQEDDSIVSKLSPSSSTTNSPVV</sequence>
<evidence type="ECO:0000256" key="10">
    <source>
        <dbReference type="SAM" id="Phobius"/>
    </source>
</evidence>
<dbReference type="SUPFAM" id="SSF81338">
    <property type="entry name" value="Aquaporin-like"/>
    <property type="match status" value="1"/>
</dbReference>
<dbReference type="Gene3D" id="1.20.1080.10">
    <property type="entry name" value="Glycerol uptake facilitator protein"/>
    <property type="match status" value="1"/>
</dbReference>
<dbReference type="PRINTS" id="PR00783">
    <property type="entry name" value="MINTRINSICP"/>
</dbReference>
<dbReference type="GO" id="GO:0005886">
    <property type="term" value="C:plasma membrane"/>
    <property type="evidence" value="ECO:0007669"/>
    <property type="project" value="TreeGrafter"/>
</dbReference>
<feature type="transmembrane region" description="Helical" evidence="10">
    <location>
        <begin position="242"/>
        <end position="266"/>
    </location>
</feature>
<dbReference type="InterPro" id="IPR000425">
    <property type="entry name" value="MIP"/>
</dbReference>
<dbReference type="FunFam" id="1.20.1080.10:FF:000027">
    <property type="entry name" value="MIP aquaporin"/>
    <property type="match status" value="1"/>
</dbReference>
<evidence type="ECO:0000256" key="9">
    <source>
        <dbReference type="RuleBase" id="RU000477"/>
    </source>
</evidence>
<proteinExistence type="inferred from homology"/>
<keyword evidence="7 10" id="KW-0472">Membrane</keyword>
<dbReference type="GO" id="GO:0015250">
    <property type="term" value="F:water channel activity"/>
    <property type="evidence" value="ECO:0007669"/>
    <property type="project" value="TreeGrafter"/>
</dbReference>
<dbReference type="Pfam" id="PF00230">
    <property type="entry name" value="MIP"/>
    <property type="match status" value="1"/>
</dbReference>
<evidence type="ECO:0000313" key="12">
    <source>
        <dbReference type="Proteomes" id="UP001362999"/>
    </source>
</evidence>
<dbReference type="AlphaFoldDB" id="A0AAW0D7B1"/>
<organism evidence="11 12">
    <name type="scientific">Favolaschia claudopus</name>
    <dbReference type="NCBI Taxonomy" id="2862362"/>
    <lineage>
        <taxon>Eukaryota</taxon>
        <taxon>Fungi</taxon>
        <taxon>Dikarya</taxon>
        <taxon>Basidiomycota</taxon>
        <taxon>Agaricomycotina</taxon>
        <taxon>Agaricomycetes</taxon>
        <taxon>Agaricomycetidae</taxon>
        <taxon>Agaricales</taxon>
        <taxon>Marasmiineae</taxon>
        <taxon>Mycenaceae</taxon>
        <taxon>Favolaschia</taxon>
    </lineage>
</organism>
<accession>A0AAW0D7B1</accession>
<evidence type="ECO:0000256" key="1">
    <source>
        <dbReference type="ARBA" id="ARBA00004141"/>
    </source>
</evidence>
<dbReference type="InterPro" id="IPR050363">
    <property type="entry name" value="MIP/Aquaporin"/>
</dbReference>
<dbReference type="InterPro" id="IPR023271">
    <property type="entry name" value="Aquaporin-like"/>
</dbReference>
<evidence type="ECO:0000256" key="2">
    <source>
        <dbReference type="ARBA" id="ARBA00006175"/>
    </source>
</evidence>
<evidence type="ECO:0000256" key="8">
    <source>
        <dbReference type="ARBA" id="ARBA00034651"/>
    </source>
</evidence>
<comment type="similarity">
    <text evidence="2 9">Belongs to the MIP/aquaporin (TC 1.A.8) family.</text>
</comment>
<feature type="transmembrane region" description="Helical" evidence="10">
    <location>
        <begin position="74"/>
        <end position="96"/>
    </location>
</feature>
<evidence type="ECO:0000256" key="3">
    <source>
        <dbReference type="ARBA" id="ARBA00022448"/>
    </source>
</evidence>
<feature type="transmembrane region" description="Helical" evidence="10">
    <location>
        <begin position="210"/>
        <end position="230"/>
    </location>
</feature>
<comment type="caution">
    <text evidence="11">The sequence shown here is derived from an EMBL/GenBank/DDBJ whole genome shotgun (WGS) entry which is preliminary data.</text>
</comment>
<keyword evidence="5" id="KW-0677">Repeat</keyword>
<feature type="transmembrane region" description="Helical" evidence="10">
    <location>
        <begin position="157"/>
        <end position="177"/>
    </location>
</feature>
<dbReference type="Proteomes" id="UP001362999">
    <property type="component" value="Unassembled WGS sequence"/>
</dbReference>
<keyword evidence="12" id="KW-1185">Reference proteome</keyword>
<dbReference type="PROSITE" id="PS00221">
    <property type="entry name" value="MIP"/>
    <property type="match status" value="1"/>
</dbReference>
<feature type="transmembrane region" description="Helical" evidence="10">
    <location>
        <begin position="116"/>
        <end position="136"/>
    </location>
</feature>
<dbReference type="CDD" id="cd00333">
    <property type="entry name" value="MIP"/>
    <property type="match status" value="1"/>
</dbReference>
<dbReference type="PANTHER" id="PTHR43829:SF9">
    <property type="entry name" value="AQUAPORIN-9"/>
    <property type="match status" value="1"/>
</dbReference>
<evidence type="ECO:0000256" key="4">
    <source>
        <dbReference type="ARBA" id="ARBA00022692"/>
    </source>
</evidence>